<protein>
    <recommendedName>
        <fullName evidence="8 18">3-dehydroquinate synthase</fullName>
        <shortName evidence="18">DHQS</shortName>
        <ecNumber evidence="7 18">4.2.3.4</ecNumber>
    </recommendedName>
</protein>
<dbReference type="GO" id="GO:0005737">
    <property type="term" value="C:cytoplasm"/>
    <property type="evidence" value="ECO:0007669"/>
    <property type="project" value="UniProtKB-SubCell"/>
</dbReference>
<keyword evidence="12 18" id="KW-0547">Nucleotide-binding</keyword>
<name>A0A0S6UH83_NEOTH</name>
<feature type="binding site" evidence="18">
    <location>
        <position position="249"/>
    </location>
    <ligand>
        <name>Zn(2+)</name>
        <dbReference type="ChEBI" id="CHEBI:29105"/>
    </ligand>
</feature>
<sequence>MAGELNVDLGERTYKIHCGSGLLPVAGSILRNLNLAAPCLVVSNATVAGHYWPVLEQSLKTAGFQPHLALVPDGEEAKTLQVAASLYDSALAAGIERRAAVIALGGGVVGDVAGFIAATWLRGVPFIQVPTTLLAQVDSSVGGKVAVNHPGGKNLIGAFYQPLAVIADLDTLTTLPPREIRAGLAEVIKYGVIGDASFFAYLEEHLEGALAGDKEVLETIVLRSCAMKAAVVARDERESGLRAVLNFGHTVGHAVEAVTGFTAYRHGEAVAMGMVAAARLAVRRGKFSMEEIGRLVRLLARAGLPVTLPDLDPATFRAALGHDKKIRQGQLRMVLPESLGRVRLVPVSIEEIAAVVENGAAAEG</sequence>
<evidence type="ECO:0000256" key="16">
    <source>
        <dbReference type="ARBA" id="ARBA00023239"/>
    </source>
</evidence>
<keyword evidence="16 18" id="KW-0456">Lyase</keyword>
<keyword evidence="14 18" id="KW-0520">NAD</keyword>
<evidence type="ECO:0000313" key="21">
    <source>
        <dbReference type="EMBL" id="GAF27368.1"/>
    </source>
</evidence>
<dbReference type="HAMAP" id="MF_00110">
    <property type="entry name" value="DHQ_synthase"/>
    <property type="match status" value="1"/>
</dbReference>
<proteinExistence type="inferred from homology"/>
<evidence type="ECO:0000256" key="3">
    <source>
        <dbReference type="ARBA" id="ARBA00001947"/>
    </source>
</evidence>
<dbReference type="InterPro" id="IPR050071">
    <property type="entry name" value="Dehydroquinate_synthase"/>
</dbReference>
<comment type="similarity">
    <text evidence="6 18">Belongs to the sugar phosphate cyclases superfamily. Dehydroquinate synthase family.</text>
</comment>
<dbReference type="InterPro" id="IPR030960">
    <property type="entry name" value="DHQS/DOIS_N"/>
</dbReference>
<evidence type="ECO:0000256" key="4">
    <source>
        <dbReference type="ARBA" id="ARBA00004496"/>
    </source>
</evidence>
<dbReference type="Gene3D" id="1.20.1090.10">
    <property type="entry name" value="Dehydroquinate synthase-like - alpha domain"/>
    <property type="match status" value="1"/>
</dbReference>
<keyword evidence="9 18" id="KW-0963">Cytoplasm</keyword>
<dbReference type="GO" id="GO:0009423">
    <property type="term" value="P:chorismate biosynthetic process"/>
    <property type="evidence" value="ECO:0007669"/>
    <property type="project" value="UniProtKB-UniRule"/>
</dbReference>
<keyword evidence="13 18" id="KW-0862">Zinc</keyword>
<evidence type="ECO:0000256" key="5">
    <source>
        <dbReference type="ARBA" id="ARBA00004661"/>
    </source>
</evidence>
<evidence type="ECO:0000256" key="12">
    <source>
        <dbReference type="ARBA" id="ARBA00022741"/>
    </source>
</evidence>
<feature type="binding site" evidence="18">
    <location>
        <position position="266"/>
    </location>
    <ligand>
        <name>Zn(2+)</name>
        <dbReference type="ChEBI" id="CHEBI:29105"/>
    </ligand>
</feature>
<dbReference type="GO" id="GO:0008652">
    <property type="term" value="P:amino acid biosynthetic process"/>
    <property type="evidence" value="ECO:0007669"/>
    <property type="project" value="UniProtKB-KW"/>
</dbReference>
<evidence type="ECO:0000256" key="2">
    <source>
        <dbReference type="ARBA" id="ARBA00001911"/>
    </source>
</evidence>
<evidence type="ECO:0000256" key="13">
    <source>
        <dbReference type="ARBA" id="ARBA00022833"/>
    </source>
</evidence>
<evidence type="ECO:0000256" key="11">
    <source>
        <dbReference type="ARBA" id="ARBA00022723"/>
    </source>
</evidence>
<feature type="binding site" evidence="18">
    <location>
        <begin position="131"/>
        <end position="132"/>
    </location>
    <ligand>
        <name>NAD(+)</name>
        <dbReference type="ChEBI" id="CHEBI:57540"/>
    </ligand>
</feature>
<comment type="pathway">
    <text evidence="5 18">Metabolic intermediate biosynthesis; chorismate biosynthesis; chorismate from D-erythrose 4-phosphate and phosphoenolpyruvate: step 2/7.</text>
</comment>
<evidence type="ECO:0000256" key="14">
    <source>
        <dbReference type="ARBA" id="ARBA00023027"/>
    </source>
</evidence>
<dbReference type="InterPro" id="IPR030963">
    <property type="entry name" value="DHQ_synth_fam"/>
</dbReference>
<dbReference type="SUPFAM" id="SSF56796">
    <property type="entry name" value="Dehydroquinate synthase-like"/>
    <property type="match status" value="1"/>
</dbReference>
<keyword evidence="17 18" id="KW-0170">Cobalt</keyword>
<dbReference type="Pfam" id="PF24621">
    <property type="entry name" value="DHQS_C"/>
    <property type="match status" value="1"/>
</dbReference>
<dbReference type="Pfam" id="PF01761">
    <property type="entry name" value="DHQ_synthase"/>
    <property type="match status" value="1"/>
</dbReference>
<dbReference type="UniPathway" id="UPA00053">
    <property type="reaction ID" value="UER00085"/>
</dbReference>
<comment type="subcellular location">
    <subcellularLocation>
        <location evidence="4 18">Cytoplasm</location>
    </subcellularLocation>
</comment>
<feature type="binding site" evidence="18">
    <location>
        <position position="153"/>
    </location>
    <ligand>
        <name>NAD(+)</name>
        <dbReference type="ChEBI" id="CHEBI:57540"/>
    </ligand>
</feature>
<keyword evidence="15 18" id="KW-0057">Aromatic amino acid biosynthesis</keyword>
<dbReference type="RefSeq" id="WP_025775120.1">
    <property type="nucleotide sequence ID" value="NZ_DF238840.1"/>
</dbReference>
<comment type="cofactor">
    <cofactor evidence="2 18">
        <name>NAD(+)</name>
        <dbReference type="ChEBI" id="CHEBI:57540"/>
    </cofactor>
</comment>
<gene>
    <name evidence="18" type="primary">aroB</name>
    <name evidence="21" type="ORF">MTY_2709</name>
</gene>
<feature type="binding site" evidence="18">
    <location>
        <begin position="107"/>
        <end position="111"/>
    </location>
    <ligand>
        <name>NAD(+)</name>
        <dbReference type="ChEBI" id="CHEBI:57540"/>
    </ligand>
</feature>
<evidence type="ECO:0000256" key="15">
    <source>
        <dbReference type="ARBA" id="ARBA00023141"/>
    </source>
</evidence>
<feature type="binding site" evidence="18">
    <location>
        <position position="144"/>
    </location>
    <ligand>
        <name>NAD(+)</name>
        <dbReference type="ChEBI" id="CHEBI:57540"/>
    </ligand>
</feature>
<feature type="binding site" evidence="18">
    <location>
        <begin position="73"/>
        <end position="78"/>
    </location>
    <ligand>
        <name>NAD(+)</name>
        <dbReference type="ChEBI" id="CHEBI:57540"/>
    </ligand>
</feature>
<evidence type="ECO:0000256" key="1">
    <source>
        <dbReference type="ARBA" id="ARBA00001393"/>
    </source>
</evidence>
<dbReference type="GO" id="GO:0046872">
    <property type="term" value="F:metal ion binding"/>
    <property type="evidence" value="ECO:0007669"/>
    <property type="project" value="UniProtKB-KW"/>
</dbReference>
<evidence type="ECO:0000259" key="19">
    <source>
        <dbReference type="Pfam" id="PF01761"/>
    </source>
</evidence>
<dbReference type="CDD" id="cd08195">
    <property type="entry name" value="DHQS"/>
    <property type="match status" value="1"/>
</dbReference>
<comment type="function">
    <text evidence="18">Catalyzes the conversion of 3-deoxy-D-arabino-heptulosonate 7-phosphate (DAHP) to dehydroquinate (DHQ).</text>
</comment>
<dbReference type="GO" id="GO:0009073">
    <property type="term" value="P:aromatic amino acid family biosynthetic process"/>
    <property type="evidence" value="ECO:0007669"/>
    <property type="project" value="UniProtKB-KW"/>
</dbReference>
<keyword evidence="10 18" id="KW-0028">Amino-acid biosynthesis</keyword>
<reference evidence="21" key="1">
    <citation type="journal article" date="2014" name="Gene">
        <title>Genome-guided analysis of transformation efficiency and carbon dioxide assimilation by Moorella thermoacetica Y72.</title>
        <authorList>
            <person name="Tsukahara K."/>
            <person name="Kita A."/>
            <person name="Nakashimada Y."/>
            <person name="Hoshino T."/>
            <person name="Murakami K."/>
        </authorList>
    </citation>
    <scope>NUCLEOTIDE SEQUENCE [LARGE SCALE GENOMIC DNA]</scope>
    <source>
        <strain evidence="21">Y72</strain>
    </source>
</reference>
<dbReference type="PANTHER" id="PTHR43622:SF7">
    <property type="entry name" value="3-DEHYDROQUINATE SYNTHASE, CHLOROPLASTIC"/>
    <property type="match status" value="1"/>
</dbReference>
<dbReference type="PANTHER" id="PTHR43622">
    <property type="entry name" value="3-DEHYDROQUINATE SYNTHASE"/>
    <property type="match status" value="1"/>
</dbReference>
<dbReference type="GO" id="GO:0003856">
    <property type="term" value="F:3-dehydroquinate synthase activity"/>
    <property type="evidence" value="ECO:0007669"/>
    <property type="project" value="UniProtKB-UniRule"/>
</dbReference>
<evidence type="ECO:0000256" key="17">
    <source>
        <dbReference type="ARBA" id="ARBA00023285"/>
    </source>
</evidence>
<dbReference type="EMBL" id="DF238840">
    <property type="protein sequence ID" value="GAF27368.1"/>
    <property type="molecule type" value="Genomic_DNA"/>
</dbReference>
<dbReference type="AlphaFoldDB" id="A0A0S6UH83"/>
<dbReference type="GO" id="GO:0000166">
    <property type="term" value="F:nucleotide binding"/>
    <property type="evidence" value="ECO:0007669"/>
    <property type="project" value="UniProtKB-KW"/>
</dbReference>
<evidence type="ECO:0000259" key="20">
    <source>
        <dbReference type="Pfam" id="PF24621"/>
    </source>
</evidence>
<accession>A0A0S6UH83</accession>
<evidence type="ECO:0000256" key="9">
    <source>
        <dbReference type="ARBA" id="ARBA00022490"/>
    </source>
</evidence>
<dbReference type="FunFam" id="3.40.50.1970:FF:000007">
    <property type="entry name" value="Pentafunctional AROM polypeptide"/>
    <property type="match status" value="1"/>
</dbReference>
<dbReference type="EC" id="4.2.3.4" evidence="7 18"/>
<comment type="cofactor">
    <cofactor evidence="3">
        <name>Zn(2+)</name>
        <dbReference type="ChEBI" id="CHEBI:29105"/>
    </cofactor>
</comment>
<evidence type="ECO:0000256" key="7">
    <source>
        <dbReference type="ARBA" id="ARBA00013031"/>
    </source>
</evidence>
<dbReference type="Gene3D" id="3.40.50.1970">
    <property type="match status" value="1"/>
</dbReference>
<feature type="binding site" evidence="18">
    <location>
        <position position="186"/>
    </location>
    <ligand>
        <name>Zn(2+)</name>
        <dbReference type="ChEBI" id="CHEBI:29105"/>
    </ligand>
</feature>
<dbReference type="InterPro" id="IPR016037">
    <property type="entry name" value="DHQ_synth_AroB"/>
</dbReference>
<dbReference type="InterPro" id="IPR056179">
    <property type="entry name" value="DHQS_C"/>
</dbReference>
<dbReference type="Proteomes" id="UP000063718">
    <property type="component" value="Unassembled WGS sequence"/>
</dbReference>
<organism evidence="21">
    <name type="scientific">Moorella thermoacetica Y72</name>
    <dbReference type="NCBI Taxonomy" id="1325331"/>
    <lineage>
        <taxon>Bacteria</taxon>
        <taxon>Bacillati</taxon>
        <taxon>Bacillota</taxon>
        <taxon>Clostridia</taxon>
        <taxon>Neomoorellales</taxon>
        <taxon>Neomoorellaceae</taxon>
        <taxon>Neomoorella</taxon>
    </lineage>
</organism>
<evidence type="ECO:0000256" key="8">
    <source>
        <dbReference type="ARBA" id="ARBA00017684"/>
    </source>
</evidence>
<feature type="binding site" evidence="18">
    <location>
        <begin position="171"/>
        <end position="174"/>
    </location>
    <ligand>
        <name>NAD(+)</name>
        <dbReference type="ChEBI" id="CHEBI:57540"/>
    </ligand>
</feature>
<evidence type="ECO:0000256" key="10">
    <source>
        <dbReference type="ARBA" id="ARBA00022605"/>
    </source>
</evidence>
<comment type="catalytic activity">
    <reaction evidence="1 18">
        <text>7-phospho-2-dehydro-3-deoxy-D-arabino-heptonate = 3-dehydroquinate + phosphate</text>
        <dbReference type="Rhea" id="RHEA:21968"/>
        <dbReference type="ChEBI" id="CHEBI:32364"/>
        <dbReference type="ChEBI" id="CHEBI:43474"/>
        <dbReference type="ChEBI" id="CHEBI:58394"/>
        <dbReference type="EC" id="4.2.3.4"/>
    </reaction>
</comment>
<keyword evidence="11 18" id="KW-0479">Metal-binding</keyword>
<feature type="domain" description="3-dehydroquinate synthase N-terminal" evidence="19">
    <location>
        <begin position="70"/>
        <end position="181"/>
    </location>
</feature>
<feature type="domain" description="3-dehydroquinate synthase C-terminal" evidence="20">
    <location>
        <begin position="183"/>
        <end position="325"/>
    </location>
</feature>
<comment type="cofactor">
    <cofactor evidence="18">
        <name>Co(2+)</name>
        <dbReference type="ChEBI" id="CHEBI:48828"/>
    </cofactor>
    <cofactor evidence="18">
        <name>Zn(2+)</name>
        <dbReference type="ChEBI" id="CHEBI:29105"/>
    </cofactor>
    <text evidence="18">Binds 1 divalent metal cation per subunit. Can use either Co(2+) or Zn(2+).</text>
</comment>
<dbReference type="PIRSF" id="PIRSF001455">
    <property type="entry name" value="DHQ_synth"/>
    <property type="match status" value="1"/>
</dbReference>
<evidence type="ECO:0000256" key="18">
    <source>
        <dbReference type="HAMAP-Rule" id="MF_00110"/>
    </source>
</evidence>
<evidence type="ECO:0000256" key="6">
    <source>
        <dbReference type="ARBA" id="ARBA00005412"/>
    </source>
</evidence>
<dbReference type="NCBIfam" id="TIGR01357">
    <property type="entry name" value="aroB"/>
    <property type="match status" value="1"/>
</dbReference>